<sequence>MSATPGLGIPPERSRMNRRSLRDHGLIPLCGVQEGHEEGNVLHCLQLVSGQLYLTSEEEDLQSVNSLGHPPGLVEGTWGPEPVIFPEVSSQEQVREPEEFFVVFPRVNAALQSTLQLVEGSLPVL</sequence>
<dbReference type="EMBL" id="JACEEZ010016945">
    <property type="protein sequence ID" value="KAG0717892.1"/>
    <property type="molecule type" value="Genomic_DNA"/>
</dbReference>
<comment type="caution">
    <text evidence="1">The sequence shown here is derived from an EMBL/GenBank/DDBJ whole genome shotgun (WGS) entry which is preliminary data.</text>
</comment>
<proteinExistence type="predicted"/>
<evidence type="ECO:0000313" key="2">
    <source>
        <dbReference type="Proteomes" id="UP000770661"/>
    </source>
</evidence>
<accession>A0A8J4Y0K3</accession>
<evidence type="ECO:0000313" key="1">
    <source>
        <dbReference type="EMBL" id="KAG0717892.1"/>
    </source>
</evidence>
<gene>
    <name evidence="1" type="ORF">GWK47_053534</name>
</gene>
<dbReference type="Proteomes" id="UP000770661">
    <property type="component" value="Unassembled WGS sequence"/>
</dbReference>
<keyword evidence="2" id="KW-1185">Reference proteome</keyword>
<organism evidence="1 2">
    <name type="scientific">Chionoecetes opilio</name>
    <name type="common">Atlantic snow crab</name>
    <name type="synonym">Cancer opilio</name>
    <dbReference type="NCBI Taxonomy" id="41210"/>
    <lineage>
        <taxon>Eukaryota</taxon>
        <taxon>Metazoa</taxon>
        <taxon>Ecdysozoa</taxon>
        <taxon>Arthropoda</taxon>
        <taxon>Crustacea</taxon>
        <taxon>Multicrustacea</taxon>
        <taxon>Malacostraca</taxon>
        <taxon>Eumalacostraca</taxon>
        <taxon>Eucarida</taxon>
        <taxon>Decapoda</taxon>
        <taxon>Pleocyemata</taxon>
        <taxon>Brachyura</taxon>
        <taxon>Eubrachyura</taxon>
        <taxon>Majoidea</taxon>
        <taxon>Majidae</taxon>
        <taxon>Chionoecetes</taxon>
    </lineage>
</organism>
<protein>
    <submittedName>
        <fullName evidence="1">Uncharacterized protein</fullName>
    </submittedName>
</protein>
<name>A0A8J4Y0K3_CHIOP</name>
<reference evidence="1" key="1">
    <citation type="submission" date="2020-07" db="EMBL/GenBank/DDBJ databases">
        <title>The High-quality genome of the commercially important snow crab, Chionoecetes opilio.</title>
        <authorList>
            <person name="Jeong J.-H."/>
            <person name="Ryu S."/>
        </authorList>
    </citation>
    <scope>NUCLEOTIDE SEQUENCE</scope>
    <source>
        <strain evidence="1">MADBK_172401_WGS</strain>
        <tissue evidence="1">Digestive gland</tissue>
    </source>
</reference>
<dbReference type="AlphaFoldDB" id="A0A8J4Y0K3"/>